<reference evidence="2" key="2">
    <citation type="submission" date="2024-10" db="UniProtKB">
        <authorList>
            <consortium name="EnsemblProtists"/>
        </authorList>
    </citation>
    <scope>IDENTIFICATION</scope>
</reference>
<evidence type="ECO:0000313" key="2">
    <source>
        <dbReference type="EnsemblProtists" id="EOD37544"/>
    </source>
</evidence>
<accession>A0A0D3KP59</accession>
<dbReference type="STRING" id="2903.R1FVM6"/>
<dbReference type="PaxDb" id="2903-EOD37544"/>
<dbReference type="GO" id="GO:0004672">
    <property type="term" value="F:protein kinase activity"/>
    <property type="evidence" value="ECO:0007669"/>
    <property type="project" value="InterPro"/>
</dbReference>
<dbReference type="Gene3D" id="1.10.510.10">
    <property type="entry name" value="Transferase(Phosphotransferase) domain 1"/>
    <property type="match status" value="1"/>
</dbReference>
<sequence>MLCCFSSAPAAVLLAPYDRSVVLSPHALTQSGGGGWAPARFGFSGGIARVSPIVRLEPAPPAASPPPAGAAGSAAADAGDAGAPAHFAVGDRVLVTFPGEPPFEAVVWAVSGDAYTVRYCYDGELEERLDRSLLSAWRPDSGAKRLTLDELMIQDRLGEGTQSEVLSGSRQQMPNLAAPAFQQRPEALVVGSLPPALRSRPSHARGAPSCRSPTLASPAPFVSPGYLPGGAPVAVKLGLKRGAISREAAVLSALSGRVGFPLLLHHEHEGFVHNDLKPANVLLGSGAELQPKPLHLIDFGSCTRANGRRGTGCVKDTPARRRELMRPVDDVESLAYALAFLGAGGLPWQGKPDEIVLGMKRELMAGALGRSSITDALRSDADAAALEALWAEVRRCHSGEAQVDYDACLAALGGGEAGAGAGAEAEAEAEALSELSFMAALGEPEAEEGSGAGVRLVQPPAWALRSPVGIWGRP</sequence>
<dbReference type="InterPro" id="IPR011009">
    <property type="entry name" value="Kinase-like_dom_sf"/>
</dbReference>
<dbReference type="HOGENOM" id="CLU_576761_0_0_1"/>
<organism evidence="2 3">
    <name type="scientific">Emiliania huxleyi (strain CCMP1516)</name>
    <dbReference type="NCBI Taxonomy" id="280463"/>
    <lineage>
        <taxon>Eukaryota</taxon>
        <taxon>Haptista</taxon>
        <taxon>Haptophyta</taxon>
        <taxon>Prymnesiophyceae</taxon>
        <taxon>Isochrysidales</taxon>
        <taxon>Noelaerhabdaceae</taxon>
        <taxon>Emiliania</taxon>
    </lineage>
</organism>
<dbReference type="InterPro" id="IPR050235">
    <property type="entry name" value="CK1_Ser-Thr_kinase"/>
</dbReference>
<dbReference type="AlphaFoldDB" id="A0A0D3KP59"/>
<keyword evidence="3" id="KW-1185">Reference proteome</keyword>
<evidence type="ECO:0008006" key="4">
    <source>
        <dbReference type="Google" id="ProtNLM"/>
    </source>
</evidence>
<dbReference type="EnsemblProtists" id="EOD37544">
    <property type="protein sequence ID" value="EOD37544"/>
    <property type="gene ID" value="EMIHUDRAFT_109784"/>
</dbReference>
<dbReference type="GeneID" id="17282814"/>
<dbReference type="PANTHER" id="PTHR11909">
    <property type="entry name" value="CASEIN KINASE-RELATED"/>
    <property type="match status" value="1"/>
</dbReference>
<reference evidence="3" key="1">
    <citation type="journal article" date="2013" name="Nature">
        <title>Pan genome of the phytoplankton Emiliania underpins its global distribution.</title>
        <authorList>
            <person name="Read B.A."/>
            <person name="Kegel J."/>
            <person name="Klute M.J."/>
            <person name="Kuo A."/>
            <person name="Lefebvre S.C."/>
            <person name="Maumus F."/>
            <person name="Mayer C."/>
            <person name="Miller J."/>
            <person name="Monier A."/>
            <person name="Salamov A."/>
            <person name="Young J."/>
            <person name="Aguilar M."/>
            <person name="Claverie J.M."/>
            <person name="Frickenhaus S."/>
            <person name="Gonzalez K."/>
            <person name="Herman E.K."/>
            <person name="Lin Y.C."/>
            <person name="Napier J."/>
            <person name="Ogata H."/>
            <person name="Sarno A.F."/>
            <person name="Shmutz J."/>
            <person name="Schroeder D."/>
            <person name="de Vargas C."/>
            <person name="Verret F."/>
            <person name="von Dassow P."/>
            <person name="Valentin K."/>
            <person name="Van de Peer Y."/>
            <person name="Wheeler G."/>
            <person name="Dacks J.B."/>
            <person name="Delwiche C.F."/>
            <person name="Dyhrman S.T."/>
            <person name="Glockner G."/>
            <person name="John U."/>
            <person name="Richards T."/>
            <person name="Worden A.Z."/>
            <person name="Zhang X."/>
            <person name="Grigoriev I.V."/>
            <person name="Allen A.E."/>
            <person name="Bidle K."/>
            <person name="Borodovsky M."/>
            <person name="Bowler C."/>
            <person name="Brownlee C."/>
            <person name="Cock J.M."/>
            <person name="Elias M."/>
            <person name="Gladyshev V.N."/>
            <person name="Groth M."/>
            <person name="Guda C."/>
            <person name="Hadaegh A."/>
            <person name="Iglesias-Rodriguez M.D."/>
            <person name="Jenkins J."/>
            <person name="Jones B.M."/>
            <person name="Lawson T."/>
            <person name="Leese F."/>
            <person name="Lindquist E."/>
            <person name="Lobanov A."/>
            <person name="Lomsadze A."/>
            <person name="Malik S.B."/>
            <person name="Marsh M.E."/>
            <person name="Mackinder L."/>
            <person name="Mock T."/>
            <person name="Mueller-Roeber B."/>
            <person name="Pagarete A."/>
            <person name="Parker M."/>
            <person name="Probert I."/>
            <person name="Quesneville H."/>
            <person name="Raines C."/>
            <person name="Rensing S.A."/>
            <person name="Riano-Pachon D.M."/>
            <person name="Richier S."/>
            <person name="Rokitta S."/>
            <person name="Shiraiwa Y."/>
            <person name="Soanes D.M."/>
            <person name="van der Giezen M."/>
            <person name="Wahlund T.M."/>
            <person name="Williams B."/>
            <person name="Wilson W."/>
            <person name="Wolfe G."/>
            <person name="Wurch L.L."/>
        </authorList>
    </citation>
    <scope>NUCLEOTIDE SEQUENCE</scope>
</reference>
<dbReference type="Proteomes" id="UP000013827">
    <property type="component" value="Unassembled WGS sequence"/>
</dbReference>
<dbReference type="SUPFAM" id="SSF56112">
    <property type="entry name" value="Protein kinase-like (PK-like)"/>
    <property type="match status" value="1"/>
</dbReference>
<dbReference type="PROSITE" id="PS00108">
    <property type="entry name" value="PROTEIN_KINASE_ST"/>
    <property type="match status" value="1"/>
</dbReference>
<name>A0A0D3KP59_EMIH1</name>
<protein>
    <recommendedName>
        <fullName evidence="4">Protein kinase domain-containing protein</fullName>
    </recommendedName>
</protein>
<dbReference type="KEGG" id="ehx:EMIHUDRAFT_109784"/>
<feature type="compositionally biased region" description="Pro residues" evidence="1">
    <location>
        <begin position="58"/>
        <end position="68"/>
    </location>
</feature>
<proteinExistence type="predicted"/>
<evidence type="ECO:0000313" key="3">
    <source>
        <dbReference type="Proteomes" id="UP000013827"/>
    </source>
</evidence>
<feature type="region of interest" description="Disordered" evidence="1">
    <location>
        <begin position="58"/>
        <end position="77"/>
    </location>
</feature>
<dbReference type="InterPro" id="IPR008271">
    <property type="entry name" value="Ser/Thr_kinase_AS"/>
</dbReference>
<dbReference type="RefSeq" id="XP_005789973.1">
    <property type="nucleotide sequence ID" value="XM_005789916.1"/>
</dbReference>
<evidence type="ECO:0000256" key="1">
    <source>
        <dbReference type="SAM" id="MobiDB-lite"/>
    </source>
</evidence>